<evidence type="ECO:0000256" key="6">
    <source>
        <dbReference type="ARBA" id="ARBA00022840"/>
    </source>
</evidence>
<gene>
    <name evidence="9" type="ORF">H5993_01120</name>
</gene>
<dbReference type="PANTHER" id="PTHR21499">
    <property type="entry name" value="ASPARTATE KINASE"/>
    <property type="match status" value="1"/>
</dbReference>
<protein>
    <recommendedName>
        <fullName evidence="2">aspartate kinase</fullName>
        <ecNumber evidence="2">2.7.2.4</ecNumber>
    </recommendedName>
</protein>
<dbReference type="InterPro" id="IPR036393">
    <property type="entry name" value="AceGlu_kinase-like_sf"/>
</dbReference>
<evidence type="ECO:0000256" key="7">
    <source>
        <dbReference type="ARBA" id="ARBA00047872"/>
    </source>
</evidence>
<reference evidence="9 10" key="1">
    <citation type="journal article" date="2021" name="Sci. Rep.">
        <title>The distribution of antibiotic resistance genes in chicken gut microbiota commensals.</title>
        <authorList>
            <person name="Juricova H."/>
            <person name="Matiasovicova J."/>
            <person name="Kubasova T."/>
            <person name="Cejkova D."/>
            <person name="Rychlik I."/>
        </authorList>
    </citation>
    <scope>NUCLEOTIDE SEQUENCE [LARGE SCALE GENOMIC DNA]</scope>
    <source>
        <strain evidence="9 10">An810</strain>
    </source>
</reference>
<dbReference type="Pfam" id="PF00696">
    <property type="entry name" value="AA_kinase"/>
    <property type="match status" value="1"/>
</dbReference>
<keyword evidence="10" id="KW-1185">Reference proteome</keyword>
<evidence type="ECO:0000313" key="9">
    <source>
        <dbReference type="EMBL" id="MBM6753369.1"/>
    </source>
</evidence>
<keyword evidence="5" id="KW-0418">Kinase</keyword>
<dbReference type="PROSITE" id="PS00324">
    <property type="entry name" value="ASPARTOKINASE"/>
    <property type="match status" value="1"/>
</dbReference>
<evidence type="ECO:0000256" key="2">
    <source>
        <dbReference type="ARBA" id="ARBA00013059"/>
    </source>
</evidence>
<evidence type="ECO:0000313" key="10">
    <source>
        <dbReference type="Proteomes" id="UP000776629"/>
    </source>
</evidence>
<sequence>MRPIIIQKFGGTSLQKSDLRQAAIQHVKAMVAKQKAVVMVVSALGRLGDPYATDSLLELVHGQTGKLNFQELDQLTSLGETISMLVMVNELRQQGLDVVGLSGGQAGIQTTTDYQAARITHVDPRPINRALANHEVVVVAGFQGQTATGKVTTLGRGGSDTTAVALGVALKADQVILYKNVAGVMHTDPTGPTSARVISWLSYPAMIQLAQKGAQVVCERAVLLAAEANLPIWVQATDQFDDTVGTLISSVMISKKRRVI</sequence>
<keyword evidence="3" id="KW-0808">Transferase</keyword>
<evidence type="ECO:0000256" key="5">
    <source>
        <dbReference type="ARBA" id="ARBA00022777"/>
    </source>
</evidence>
<dbReference type="Gene3D" id="3.40.1160.10">
    <property type="entry name" value="Acetylglutamate kinase-like"/>
    <property type="match status" value="1"/>
</dbReference>
<dbReference type="EMBL" id="JACJJQ010000003">
    <property type="protein sequence ID" value="MBM6753369.1"/>
    <property type="molecule type" value="Genomic_DNA"/>
</dbReference>
<evidence type="ECO:0000256" key="1">
    <source>
        <dbReference type="ARBA" id="ARBA00010122"/>
    </source>
</evidence>
<dbReference type="SUPFAM" id="SSF53633">
    <property type="entry name" value="Carbamate kinase-like"/>
    <property type="match status" value="1"/>
</dbReference>
<dbReference type="Proteomes" id="UP000776629">
    <property type="component" value="Unassembled WGS sequence"/>
</dbReference>
<comment type="similarity">
    <text evidence="1">Belongs to the aspartokinase family.</text>
</comment>
<comment type="catalytic activity">
    <reaction evidence="7">
        <text>L-aspartate + ATP = 4-phospho-L-aspartate + ADP</text>
        <dbReference type="Rhea" id="RHEA:23776"/>
        <dbReference type="ChEBI" id="CHEBI:29991"/>
        <dbReference type="ChEBI" id="CHEBI:30616"/>
        <dbReference type="ChEBI" id="CHEBI:57535"/>
        <dbReference type="ChEBI" id="CHEBI:456216"/>
        <dbReference type="EC" id="2.7.2.4"/>
    </reaction>
</comment>
<organism evidence="9 10">
    <name type="scientific">Limosilactobacillus alvi</name>
    <dbReference type="NCBI Taxonomy" id="990412"/>
    <lineage>
        <taxon>Bacteria</taxon>
        <taxon>Bacillati</taxon>
        <taxon>Bacillota</taxon>
        <taxon>Bacilli</taxon>
        <taxon>Lactobacillales</taxon>
        <taxon>Lactobacillaceae</taxon>
        <taxon>Limosilactobacillus</taxon>
    </lineage>
</organism>
<accession>A0ABS2ELP2</accession>
<feature type="domain" description="Aspartate/glutamate/uridylate kinase" evidence="8">
    <location>
        <begin position="4"/>
        <end position="234"/>
    </location>
</feature>
<keyword evidence="4" id="KW-0547">Nucleotide-binding</keyword>
<evidence type="ECO:0000259" key="8">
    <source>
        <dbReference type="Pfam" id="PF00696"/>
    </source>
</evidence>
<keyword evidence="6" id="KW-0067">ATP-binding</keyword>
<dbReference type="RefSeq" id="WP_204775900.1">
    <property type="nucleotide sequence ID" value="NZ_JACJJQ010000003.1"/>
</dbReference>
<comment type="caution">
    <text evidence="9">The sequence shown here is derived from an EMBL/GenBank/DDBJ whole genome shotgun (WGS) entry which is preliminary data.</text>
</comment>
<evidence type="ECO:0000256" key="3">
    <source>
        <dbReference type="ARBA" id="ARBA00022679"/>
    </source>
</evidence>
<evidence type="ECO:0000256" key="4">
    <source>
        <dbReference type="ARBA" id="ARBA00022741"/>
    </source>
</evidence>
<dbReference type="PANTHER" id="PTHR21499:SF3">
    <property type="entry name" value="ASPARTOKINASE"/>
    <property type="match status" value="1"/>
</dbReference>
<dbReference type="InterPro" id="IPR018042">
    <property type="entry name" value="Aspartate_kinase_CS"/>
</dbReference>
<dbReference type="EC" id="2.7.2.4" evidence="2"/>
<dbReference type="InterPro" id="IPR001048">
    <property type="entry name" value="Asp/Glu/Uridylate_kinase"/>
</dbReference>
<proteinExistence type="inferred from homology"/>
<name>A0ABS2ELP2_9LACO</name>